<comment type="caution">
    <text evidence="3">The sequence shown here is derived from an EMBL/GenBank/DDBJ whole genome shotgun (WGS) entry which is preliminary data.</text>
</comment>
<feature type="repeat" description="Filamin" evidence="1">
    <location>
        <begin position="1"/>
        <end position="67"/>
    </location>
</feature>
<dbReference type="SMART" id="SM00557">
    <property type="entry name" value="IG_FLMN"/>
    <property type="match status" value="1"/>
</dbReference>
<evidence type="ECO:0000313" key="3">
    <source>
        <dbReference type="EMBL" id="KOO33699.1"/>
    </source>
</evidence>
<feature type="region of interest" description="Disordered" evidence="2">
    <location>
        <begin position="592"/>
        <end position="611"/>
    </location>
</feature>
<dbReference type="Pfam" id="PF00630">
    <property type="entry name" value="Filamin"/>
    <property type="match status" value="1"/>
</dbReference>
<dbReference type="EMBL" id="JWZX01001449">
    <property type="protein sequence ID" value="KOO33699.1"/>
    <property type="molecule type" value="Genomic_DNA"/>
</dbReference>
<evidence type="ECO:0000256" key="1">
    <source>
        <dbReference type="PROSITE-ProRule" id="PRU00087"/>
    </source>
</evidence>
<reference evidence="4" key="1">
    <citation type="journal article" date="2015" name="PLoS Genet.">
        <title>Genome Sequence and Transcriptome Analyses of Chrysochromulina tobin: Metabolic Tools for Enhanced Algal Fitness in the Prominent Order Prymnesiales (Haptophyceae).</title>
        <authorList>
            <person name="Hovde B.T."/>
            <person name="Deodato C.R."/>
            <person name="Hunsperger H.M."/>
            <person name="Ryken S.A."/>
            <person name="Yost W."/>
            <person name="Jha R.K."/>
            <person name="Patterson J."/>
            <person name="Monnat R.J. Jr."/>
            <person name="Barlow S.B."/>
            <person name="Starkenburg S.R."/>
            <person name="Cattolico R.A."/>
        </authorList>
    </citation>
    <scope>NUCLEOTIDE SEQUENCE</scope>
    <source>
        <strain evidence="4">CCMP291</strain>
    </source>
</reference>
<feature type="repeat" description="Filamin" evidence="1">
    <location>
        <begin position="286"/>
        <end position="352"/>
    </location>
</feature>
<feature type="region of interest" description="Disordered" evidence="2">
    <location>
        <begin position="230"/>
        <end position="262"/>
    </location>
</feature>
<keyword evidence="4" id="KW-1185">Reference proteome</keyword>
<feature type="compositionally biased region" description="Polar residues" evidence="2">
    <location>
        <begin position="238"/>
        <end position="248"/>
    </location>
</feature>
<accession>A0A0M0K4G3</accession>
<feature type="region of interest" description="Disordered" evidence="2">
    <location>
        <begin position="645"/>
        <end position="667"/>
    </location>
</feature>
<dbReference type="AlphaFoldDB" id="A0A0M0K4G3"/>
<dbReference type="PROSITE" id="PS50194">
    <property type="entry name" value="FILAMIN_REPEAT"/>
    <property type="match status" value="2"/>
</dbReference>
<dbReference type="Gene3D" id="2.60.40.10">
    <property type="entry name" value="Immunoglobulins"/>
    <property type="match status" value="4"/>
</dbReference>
<evidence type="ECO:0000256" key="2">
    <source>
        <dbReference type="SAM" id="MobiDB-lite"/>
    </source>
</evidence>
<dbReference type="Proteomes" id="UP000037460">
    <property type="component" value="Unassembled WGS sequence"/>
</dbReference>
<dbReference type="InterPro" id="IPR001298">
    <property type="entry name" value="Filamin/ABP280_rpt"/>
</dbReference>
<feature type="region of interest" description="Disordered" evidence="2">
    <location>
        <begin position="521"/>
        <end position="553"/>
    </location>
</feature>
<dbReference type="InterPro" id="IPR013783">
    <property type="entry name" value="Ig-like_fold"/>
</dbReference>
<dbReference type="OrthoDB" id="18740at2759"/>
<dbReference type="InterPro" id="IPR017868">
    <property type="entry name" value="Filamin/ABP280_repeat-like"/>
</dbReference>
<organism evidence="3 4">
    <name type="scientific">Chrysochromulina tobinii</name>
    <dbReference type="NCBI Taxonomy" id="1460289"/>
    <lineage>
        <taxon>Eukaryota</taxon>
        <taxon>Haptista</taxon>
        <taxon>Haptophyta</taxon>
        <taxon>Prymnesiophyceae</taxon>
        <taxon>Prymnesiales</taxon>
        <taxon>Chrysochromulinaceae</taxon>
        <taxon>Chrysochromulina</taxon>
    </lineage>
</organism>
<gene>
    <name evidence="3" type="ORF">Ctob_011936</name>
</gene>
<protein>
    <submittedName>
        <fullName evidence="3">Uncharacterized protein</fullName>
    </submittedName>
</protein>
<dbReference type="SUPFAM" id="SSF81296">
    <property type="entry name" value="E set domains"/>
    <property type="match status" value="2"/>
</dbReference>
<name>A0A0M0K4G3_9EUKA</name>
<evidence type="ECO:0000313" key="4">
    <source>
        <dbReference type="Proteomes" id="UP000037460"/>
    </source>
</evidence>
<proteinExistence type="predicted"/>
<sequence length="667" mass="71379">MGNRCTSGSAAVACFAGSKEKKVDTVVVDNNDGTYLLRMRSKYSGTFDVHVAIDGLDVIGSPIPMRLLSQNPDLTQTQLEGEGLQKATAGNSTKFFLGFRDQYGNAADPGSTMVLGMALVRQLEDSTQGKNSSKAEKAAMAERWRQEPPHQYELIADKEFDDKLEVRYTPTLAGNLELYLWILRPENKAMGGAGRELLHSTFFLVQCAAGKAHTGGSSVKGFTRLEVVTDSRGKAPSGSKTATTSATPKRSPARDQKSSYEDSVDVYAGEPILVRPRIRDRLGNPTAAPDGTLSVHLELPDGTKEEMKLVTTIRSGLTNYEIRYEPRRTGKYQMHVNLKDAPIEGSPVRFECIPNYPDVAKSRYILPTDTPALLSHKDYYITVITCDRCGNQLDHGGASVSGRLQSANLPPQQSVMLDCVDLEDGTYQLKINLQSASDLKVIITIDKDRQGEGGGEFPPIPMTFVNLEALNKKAAKQAKQEAMKEQAASEGRFWSMGTSGGDEEITLTPGLPSSLKEVLLPQDDSMGSTTPKSAHDSMENPLSAGDSAGKANAKLKKAGEGIVQGFGSTDGRRGKVSGVAIVSDAATSAAKETATKDVKATEGSASGANTKIKKAGEAVLQGFGSSDSRREKVTAVAIVADAAKEKSSKLKGQASASDVRAADSEKR</sequence>
<dbReference type="InterPro" id="IPR014756">
    <property type="entry name" value="Ig_E-set"/>
</dbReference>